<dbReference type="Proteomes" id="UP001205603">
    <property type="component" value="Unassembled WGS sequence"/>
</dbReference>
<dbReference type="PANTHER" id="PTHR37804">
    <property type="entry name" value="CDAA REGULATORY PROTEIN CDAR"/>
    <property type="match status" value="1"/>
</dbReference>
<dbReference type="PANTHER" id="PTHR37804:SF1">
    <property type="entry name" value="CDAA REGULATORY PROTEIN CDAR"/>
    <property type="match status" value="1"/>
</dbReference>
<proteinExistence type="predicted"/>
<sequence length="335" mass="38189">MRNKKVKYWNTRIRRKIKTLFKNERSREFLTFLFFLALSFLFWILQSLNEDAEGNFSIPVKYTDIPEQVMITSELPQKINVRLRDKGTVLMSYIVDRLSPITIDFNHYKNNRGVFVINSPQLSSLIRKQLKNTTNLLYYTPDSIPVYFTNNKGRKFKVHLKGSVSTVPQCIISGPIKLSSDSVTVYAPTSILKNIKEVVTDSFTLKSLTDTTTFNLPLHKIRGAKIVPDLLNVTVPVEELTSKKISLPINQYNLPTGISMVTFPATVDLNFMVPVSRFSKIPVDDFSVGVDFDDVKKAKGNKIPLKVMEKPAYINNIEVVPDSAEFILEVKTGIW</sequence>
<dbReference type="RefSeq" id="WP_255026900.1">
    <property type="nucleotide sequence ID" value="NZ_JANDHW010000005.1"/>
</dbReference>
<keyword evidence="2" id="KW-1185">Reference proteome</keyword>
<dbReference type="Gene3D" id="2.170.120.30">
    <property type="match status" value="1"/>
</dbReference>
<protein>
    <submittedName>
        <fullName evidence="1">YbbR-like domain-containing protein</fullName>
    </submittedName>
</protein>
<reference evidence="1 2" key="1">
    <citation type="submission" date="2022-07" db="EMBL/GenBank/DDBJ databases">
        <title>Fecal culturing of patients with breast cancer.</title>
        <authorList>
            <person name="Teng N.M.Y."/>
            <person name="Kiu R."/>
            <person name="Evans R."/>
            <person name="Baker D.J."/>
            <person name="Zenner C."/>
            <person name="Robinson S.D."/>
            <person name="Hall L.J."/>
        </authorList>
    </citation>
    <scope>NUCLEOTIDE SEQUENCE [LARGE SCALE GENOMIC DNA]</scope>
    <source>
        <strain evidence="1 2">LH1063</strain>
    </source>
</reference>
<gene>
    <name evidence="1" type="ORF">NMU02_07035</name>
</gene>
<dbReference type="InterPro" id="IPR053154">
    <property type="entry name" value="c-di-AMP_regulator"/>
</dbReference>
<evidence type="ECO:0000313" key="2">
    <source>
        <dbReference type="Proteomes" id="UP001205603"/>
    </source>
</evidence>
<comment type="caution">
    <text evidence="1">The sequence shown here is derived from an EMBL/GenBank/DDBJ whole genome shotgun (WGS) entry which is preliminary data.</text>
</comment>
<dbReference type="EMBL" id="JANDHW010000005">
    <property type="protein sequence ID" value="MCP9611843.1"/>
    <property type="molecule type" value="Genomic_DNA"/>
</dbReference>
<name>A0ABT1MJH2_9BACT</name>
<organism evidence="1 2">
    <name type="scientific">Coprobacter tertius</name>
    <dbReference type="NCBI Taxonomy" id="2944915"/>
    <lineage>
        <taxon>Bacteria</taxon>
        <taxon>Pseudomonadati</taxon>
        <taxon>Bacteroidota</taxon>
        <taxon>Bacteroidia</taxon>
        <taxon>Bacteroidales</taxon>
        <taxon>Barnesiellaceae</taxon>
        <taxon>Coprobacter</taxon>
    </lineage>
</organism>
<dbReference type="Pfam" id="PF07949">
    <property type="entry name" value="YbbR"/>
    <property type="match status" value="1"/>
</dbReference>
<dbReference type="InterPro" id="IPR012505">
    <property type="entry name" value="YbbR"/>
</dbReference>
<accession>A0ABT1MJH2</accession>
<evidence type="ECO:0000313" key="1">
    <source>
        <dbReference type="EMBL" id="MCP9611843.1"/>
    </source>
</evidence>
<dbReference type="Gene3D" id="2.170.120.40">
    <property type="entry name" value="YbbR-like domain"/>
    <property type="match status" value="1"/>
</dbReference>